<proteinExistence type="predicted"/>
<dbReference type="RefSeq" id="WP_166279890.1">
    <property type="nucleotide sequence ID" value="NZ_JAANNP010000002.1"/>
</dbReference>
<feature type="domain" description="DUF4397" evidence="2">
    <location>
        <begin position="46"/>
        <end position="169"/>
    </location>
</feature>
<dbReference type="EMBL" id="JAANNP010000002">
    <property type="protein sequence ID" value="NHC13456.1"/>
    <property type="molecule type" value="Genomic_DNA"/>
</dbReference>
<evidence type="ECO:0000259" key="2">
    <source>
        <dbReference type="Pfam" id="PF14344"/>
    </source>
</evidence>
<evidence type="ECO:0000256" key="1">
    <source>
        <dbReference type="SAM" id="Phobius"/>
    </source>
</evidence>
<dbReference type="Pfam" id="PF14344">
    <property type="entry name" value="DUF4397"/>
    <property type="match status" value="1"/>
</dbReference>
<comment type="caution">
    <text evidence="3">The sequence shown here is derived from an EMBL/GenBank/DDBJ whole genome shotgun (WGS) entry which is preliminary data.</text>
</comment>
<evidence type="ECO:0000313" key="3">
    <source>
        <dbReference type="EMBL" id="NHC13456.1"/>
    </source>
</evidence>
<dbReference type="InterPro" id="IPR025510">
    <property type="entry name" value="DUF4397"/>
</dbReference>
<evidence type="ECO:0000313" key="4">
    <source>
        <dbReference type="Proteomes" id="UP000800981"/>
    </source>
</evidence>
<keyword evidence="4" id="KW-1185">Reference proteome</keyword>
<gene>
    <name evidence="3" type="ORF">G9H71_06630</name>
</gene>
<sequence length="316" mass="31202">MTTHPLPPTVRRRVPRVATLLLAGGLGVAPLAVLAPASAAPAAGTAWLRLAHLSPDTPEVDVYLAPFNGSARPVVLRSVGYGDVSKYQAVPAGTYTATMRWAGAAGDSTPVLSATAKVGADKAYTVAAVGLKADLTTKVLSDDLIAPAAGKGRVRLIQASTRADSVDVRAQGGPLLAQDTAFGTSTGYATVPAGRWTLRVTPSGGSAKPLTTTVDVPAGRVSSVLVLDGKGAGTLRVAAVVDSEGSAAMPKGGVNTGYGPSLTGAALPAPGSEPAAGAGGGPATPAGIATLAGAVALGGALVLTRRRRPATGLRRS</sequence>
<keyword evidence="1" id="KW-0812">Transmembrane</keyword>
<organism evidence="3 4">
    <name type="scientific">Motilibacter deserti</name>
    <dbReference type="NCBI Taxonomy" id="2714956"/>
    <lineage>
        <taxon>Bacteria</taxon>
        <taxon>Bacillati</taxon>
        <taxon>Actinomycetota</taxon>
        <taxon>Actinomycetes</taxon>
        <taxon>Motilibacterales</taxon>
        <taxon>Motilibacteraceae</taxon>
        <taxon>Motilibacter</taxon>
    </lineage>
</organism>
<keyword evidence="1" id="KW-1133">Transmembrane helix</keyword>
<dbReference type="Proteomes" id="UP000800981">
    <property type="component" value="Unassembled WGS sequence"/>
</dbReference>
<feature type="transmembrane region" description="Helical" evidence="1">
    <location>
        <begin position="286"/>
        <end position="304"/>
    </location>
</feature>
<accession>A0ABX0GUR5</accession>
<keyword evidence="1" id="KW-0472">Membrane</keyword>
<reference evidence="3 4" key="1">
    <citation type="submission" date="2020-03" db="EMBL/GenBank/DDBJ databases">
        <title>Two novel Motilibacter sp.</title>
        <authorList>
            <person name="Liu S."/>
        </authorList>
    </citation>
    <scope>NUCLEOTIDE SEQUENCE [LARGE SCALE GENOMIC DNA]</scope>
    <source>
        <strain evidence="3 4">E257</strain>
    </source>
</reference>
<name>A0ABX0GUR5_9ACTN</name>
<protein>
    <submittedName>
        <fullName evidence="3">DUF4397 domain-containing protein</fullName>
    </submittedName>
</protein>